<keyword evidence="1" id="KW-1133">Transmembrane helix</keyword>
<feature type="transmembrane region" description="Helical" evidence="1">
    <location>
        <begin position="110"/>
        <end position="127"/>
    </location>
</feature>
<dbReference type="Pfam" id="PF11086">
    <property type="entry name" value="DUF2878"/>
    <property type="match status" value="1"/>
</dbReference>
<accession>A0A8J3CLC6</accession>
<proteinExistence type="predicted"/>
<gene>
    <name evidence="2" type="ORF">GCM10009007_01880</name>
</gene>
<feature type="transmembrane region" description="Helical" evidence="1">
    <location>
        <begin position="6"/>
        <end position="29"/>
    </location>
</feature>
<organism evidence="2 3">
    <name type="scientific">Formosimonas limnophila</name>
    <dbReference type="NCBI Taxonomy" id="1384487"/>
    <lineage>
        <taxon>Bacteria</taxon>
        <taxon>Pseudomonadati</taxon>
        <taxon>Pseudomonadota</taxon>
        <taxon>Betaproteobacteria</taxon>
        <taxon>Burkholderiales</taxon>
        <taxon>Burkholderiaceae</taxon>
        <taxon>Formosimonas</taxon>
    </lineage>
</organism>
<keyword evidence="1" id="KW-0472">Membrane</keyword>
<reference evidence="2" key="2">
    <citation type="submission" date="2020-09" db="EMBL/GenBank/DDBJ databases">
        <authorList>
            <person name="Sun Q."/>
            <person name="Kim S."/>
        </authorList>
    </citation>
    <scope>NUCLEOTIDE SEQUENCE</scope>
    <source>
        <strain evidence="2">KCTC 32501</strain>
    </source>
</reference>
<evidence type="ECO:0000313" key="3">
    <source>
        <dbReference type="Proteomes" id="UP000614287"/>
    </source>
</evidence>
<name>A0A8J3CLC6_9BURK</name>
<dbReference type="Proteomes" id="UP000614287">
    <property type="component" value="Unassembled WGS sequence"/>
</dbReference>
<comment type="caution">
    <text evidence="2">The sequence shown here is derived from an EMBL/GenBank/DDBJ whole genome shotgun (WGS) entry which is preliminary data.</text>
</comment>
<dbReference type="EMBL" id="BMZG01000001">
    <property type="protein sequence ID" value="GHA65048.1"/>
    <property type="molecule type" value="Genomic_DNA"/>
</dbReference>
<dbReference type="AlphaFoldDB" id="A0A8J3CLC6"/>
<feature type="transmembrane region" description="Helical" evidence="1">
    <location>
        <begin position="139"/>
        <end position="158"/>
    </location>
</feature>
<evidence type="ECO:0000313" key="2">
    <source>
        <dbReference type="EMBL" id="GHA65048.1"/>
    </source>
</evidence>
<sequence length="167" mass="18852">MKKNLLNIILFQLGWFVCIWGGNAYAIAYTTAALLINHFFVIQHERVREWAFISVVTLTGSLWDAVVVFGDWMNYTKPDILGIPVWLVCLWTLFATTLCHSLVWLQRNTILTALLGLIFGPLSYWAGTQWGGAHMSEPTTTALLVIGLGWFFLLPCYAKIAQRLNAS</sequence>
<dbReference type="InterPro" id="IPR021306">
    <property type="entry name" value="DUF2878"/>
</dbReference>
<keyword evidence="1" id="KW-0812">Transmembrane</keyword>
<reference evidence="2" key="1">
    <citation type="journal article" date="2014" name="Int. J. Syst. Evol. Microbiol.">
        <title>Complete genome sequence of Corynebacterium casei LMG S-19264T (=DSM 44701T), isolated from a smear-ripened cheese.</title>
        <authorList>
            <consortium name="US DOE Joint Genome Institute (JGI-PGF)"/>
            <person name="Walter F."/>
            <person name="Albersmeier A."/>
            <person name="Kalinowski J."/>
            <person name="Ruckert C."/>
        </authorList>
    </citation>
    <scope>NUCLEOTIDE SEQUENCE</scope>
    <source>
        <strain evidence="2">KCTC 32501</strain>
    </source>
</reference>
<keyword evidence="3" id="KW-1185">Reference proteome</keyword>
<evidence type="ECO:0000256" key="1">
    <source>
        <dbReference type="SAM" id="Phobius"/>
    </source>
</evidence>
<protein>
    <submittedName>
        <fullName evidence="2">Membrane protein</fullName>
    </submittedName>
</protein>
<feature type="transmembrane region" description="Helical" evidence="1">
    <location>
        <begin position="50"/>
        <end position="69"/>
    </location>
</feature>
<feature type="transmembrane region" description="Helical" evidence="1">
    <location>
        <begin position="81"/>
        <end position="103"/>
    </location>
</feature>
<dbReference type="RefSeq" id="WP_189490413.1">
    <property type="nucleotide sequence ID" value="NZ_BMZG01000001.1"/>
</dbReference>